<evidence type="ECO:0000256" key="2">
    <source>
        <dbReference type="ARBA" id="ARBA00022840"/>
    </source>
</evidence>
<dbReference type="AlphaFoldDB" id="A0A0E3JHU7"/>
<evidence type="ECO:0000259" key="3">
    <source>
        <dbReference type="PROSITE" id="PS50893"/>
    </source>
</evidence>
<proteinExistence type="predicted"/>
<dbReference type="SMART" id="SM00382">
    <property type="entry name" value="AAA"/>
    <property type="match status" value="1"/>
</dbReference>
<keyword evidence="2" id="KW-0067">ATP-binding</keyword>
<evidence type="ECO:0000256" key="1">
    <source>
        <dbReference type="ARBA" id="ARBA00022741"/>
    </source>
</evidence>
<feature type="domain" description="ABC transporter" evidence="3">
    <location>
        <begin position="2"/>
        <end position="219"/>
    </location>
</feature>
<dbReference type="EMBL" id="KP830090">
    <property type="protein sequence ID" value="AKA59394.1"/>
    <property type="molecule type" value="Genomic_DNA"/>
</dbReference>
<dbReference type="PANTHER" id="PTHR43582">
    <property type="entry name" value="LINEARMYCIN RESISTANCE ATP-BINDING PROTEIN LNRL"/>
    <property type="match status" value="1"/>
</dbReference>
<keyword evidence="1" id="KW-0547">Nucleotide-binding</keyword>
<dbReference type="PROSITE" id="PS50893">
    <property type="entry name" value="ABC_TRANSPORTER_2"/>
    <property type="match status" value="1"/>
</dbReference>
<dbReference type="InterPro" id="IPR003439">
    <property type="entry name" value="ABC_transporter-like_ATP-bd"/>
</dbReference>
<dbReference type="InterPro" id="IPR003593">
    <property type="entry name" value="AAA+_ATPase"/>
</dbReference>
<dbReference type="SUPFAM" id="SSF52540">
    <property type="entry name" value="P-loop containing nucleoside triphosphate hydrolases"/>
    <property type="match status" value="1"/>
</dbReference>
<dbReference type="GO" id="GO:0005524">
    <property type="term" value="F:ATP binding"/>
    <property type="evidence" value="ECO:0007669"/>
    <property type="project" value="UniProtKB-KW"/>
</dbReference>
<evidence type="ECO:0000313" key="4">
    <source>
        <dbReference type="EMBL" id="AKA59394.1"/>
    </source>
</evidence>
<dbReference type="Gene3D" id="3.40.50.300">
    <property type="entry name" value="P-loop containing nucleotide triphosphate hydrolases"/>
    <property type="match status" value="1"/>
</dbReference>
<accession>A0A0E3JHU7</accession>
<dbReference type="GO" id="GO:0016887">
    <property type="term" value="F:ATP hydrolysis activity"/>
    <property type="evidence" value="ECO:0007669"/>
    <property type="project" value="InterPro"/>
</dbReference>
<protein>
    <submittedName>
        <fullName evidence="4">ABC-type multidrug transport system, ATPase component</fullName>
    </submittedName>
</protein>
<dbReference type="PANTHER" id="PTHR43582:SF5">
    <property type="entry name" value="ABC TRANSPORTER"/>
    <property type="match status" value="1"/>
</dbReference>
<dbReference type="Pfam" id="PF00005">
    <property type="entry name" value="ABC_tran"/>
    <property type="match status" value="1"/>
</dbReference>
<sequence>MVALAGVDLTVGPGEVVGLVGPNGAGKTTLVSIVAGLCRPDAGSVIVAGVDALATPARAMPKLGLAPQELGIYPTVSARGNLTLFAELYGVPAESTGARIDEVAGALELSHLLDRAAGTLSGGERRRLHVAMALLHRPALLILDEPTAGVDVDTRGQLLAFVRSLAETGCAVCYATHYLEEVEALDATVAVLDHGRLIARGRLEALLRNHPTIVELSFDGPAPASAVDGRLATACSGAATRSEVRVSNGSSASVVRIATDHGAATAATALATLGADAERVHSVEIVRPGLEAVYLELTGQRYAAGDGEVEAVDAVPA</sequence>
<name>A0A0E3JHU7_9BACT</name>
<dbReference type="InterPro" id="IPR027417">
    <property type="entry name" value="P-loop_NTPase"/>
</dbReference>
<reference evidence="4" key="1">
    <citation type="journal article" date="2015" name="Proc. Natl. Acad. Sci. U.S.A.">
        <title>Multiplexed metagenome mining using short DNA sequence tags facilitates targeted discovery of epoxyketone proteasome inhibitors.</title>
        <authorList>
            <person name="Owen J.G."/>
            <person name="Charlop-Powers Z."/>
            <person name="Smith A.G."/>
            <person name="Ternei M.A."/>
            <person name="Calle P.Y."/>
            <person name="Reddy B.V."/>
            <person name="Montiel D."/>
            <person name="Brady S.F."/>
        </authorList>
    </citation>
    <scope>NUCLEOTIDE SEQUENCE</scope>
</reference>
<organism evidence="4">
    <name type="scientific">uncultured bacterium AB_162</name>
    <dbReference type="NCBI Taxonomy" id="1630011"/>
    <lineage>
        <taxon>Bacteria</taxon>
        <taxon>environmental samples</taxon>
    </lineage>
</organism>